<dbReference type="AlphaFoldDB" id="A0A1S2QQB8"/>
<protein>
    <submittedName>
        <fullName evidence="1">Uncharacterized protein</fullName>
    </submittedName>
</protein>
<dbReference type="EMBL" id="MLYO01000009">
    <property type="protein sequence ID" value="OIK07817.1"/>
    <property type="molecule type" value="Genomic_DNA"/>
</dbReference>
<name>A0A1S2QQB8_9ACTN</name>
<accession>A0A1S2QQB8</accession>
<evidence type="ECO:0000313" key="1">
    <source>
        <dbReference type="EMBL" id="OIK07817.1"/>
    </source>
</evidence>
<sequence>MRRHAGAATQTTAGLLGPATADGLRQARRAGVGTAVTLLAIDLLYVPRRRIRPTYLLDAAMQAGWLTAWLRCGRLTGSASA</sequence>
<comment type="caution">
    <text evidence="1">The sequence shown here is derived from an EMBL/GenBank/DDBJ whole genome shotgun (WGS) entry which is preliminary data.</text>
</comment>
<reference evidence="1 2" key="1">
    <citation type="submission" date="2016-10" db="EMBL/GenBank/DDBJ databases">
        <title>Genome sequence of Streptomyces sp. MUSC 1.</title>
        <authorList>
            <person name="Lee L.-H."/>
            <person name="Ser H.-L."/>
            <person name="Law J.W.-F."/>
        </authorList>
    </citation>
    <scope>NUCLEOTIDE SEQUENCE [LARGE SCALE GENOMIC DNA]</scope>
    <source>
        <strain evidence="1 2">MUSC 1</strain>
    </source>
</reference>
<dbReference type="Proteomes" id="UP000179642">
    <property type="component" value="Unassembled WGS sequence"/>
</dbReference>
<proteinExistence type="predicted"/>
<gene>
    <name evidence="1" type="ORF">BIV23_02285</name>
</gene>
<organism evidence="1 2">
    <name type="scientific">Streptomyces monashensis</name>
    <dbReference type="NCBI Taxonomy" id="1678012"/>
    <lineage>
        <taxon>Bacteria</taxon>
        <taxon>Bacillati</taxon>
        <taxon>Actinomycetota</taxon>
        <taxon>Actinomycetes</taxon>
        <taxon>Kitasatosporales</taxon>
        <taxon>Streptomycetaceae</taxon>
        <taxon>Streptomyces</taxon>
    </lineage>
</organism>
<evidence type="ECO:0000313" key="2">
    <source>
        <dbReference type="Proteomes" id="UP000179642"/>
    </source>
</evidence>
<keyword evidence="2" id="KW-1185">Reference proteome</keyword>